<comment type="caution">
    <text evidence="1">The sequence shown here is derived from an EMBL/GenBank/DDBJ whole genome shotgun (WGS) entry which is preliminary data.</text>
</comment>
<gene>
    <name evidence="1" type="ORF">GMARGA_LOCUS44942</name>
</gene>
<name>A0ABN7XP59_GIGMA</name>
<dbReference type="EMBL" id="CAJVQB010156457">
    <property type="protein sequence ID" value="CAG8856121.1"/>
    <property type="molecule type" value="Genomic_DNA"/>
</dbReference>
<feature type="non-terminal residue" evidence="1">
    <location>
        <position position="42"/>
    </location>
</feature>
<keyword evidence="2" id="KW-1185">Reference proteome</keyword>
<feature type="non-terminal residue" evidence="1">
    <location>
        <position position="1"/>
    </location>
</feature>
<proteinExistence type="predicted"/>
<dbReference type="Proteomes" id="UP000789901">
    <property type="component" value="Unassembled WGS sequence"/>
</dbReference>
<sequence>RDAREFTPTPINLNIDMLTATSTTLPTFVPIANPLKLNLTFE</sequence>
<reference evidence="1 2" key="1">
    <citation type="submission" date="2021-06" db="EMBL/GenBank/DDBJ databases">
        <authorList>
            <person name="Kallberg Y."/>
            <person name="Tangrot J."/>
            <person name="Rosling A."/>
        </authorList>
    </citation>
    <scope>NUCLEOTIDE SEQUENCE [LARGE SCALE GENOMIC DNA]</scope>
    <source>
        <strain evidence="1 2">120-4 pot B 10/14</strain>
    </source>
</reference>
<organism evidence="1 2">
    <name type="scientific">Gigaspora margarita</name>
    <dbReference type="NCBI Taxonomy" id="4874"/>
    <lineage>
        <taxon>Eukaryota</taxon>
        <taxon>Fungi</taxon>
        <taxon>Fungi incertae sedis</taxon>
        <taxon>Mucoromycota</taxon>
        <taxon>Glomeromycotina</taxon>
        <taxon>Glomeromycetes</taxon>
        <taxon>Diversisporales</taxon>
        <taxon>Gigasporaceae</taxon>
        <taxon>Gigaspora</taxon>
    </lineage>
</organism>
<evidence type="ECO:0000313" key="1">
    <source>
        <dbReference type="EMBL" id="CAG8856121.1"/>
    </source>
</evidence>
<accession>A0ABN7XP59</accession>
<protein>
    <submittedName>
        <fullName evidence="1">42285_t:CDS:1</fullName>
    </submittedName>
</protein>
<evidence type="ECO:0000313" key="2">
    <source>
        <dbReference type="Proteomes" id="UP000789901"/>
    </source>
</evidence>